<evidence type="ECO:0000313" key="7">
    <source>
        <dbReference type="Proteomes" id="UP000244338"/>
    </source>
</evidence>
<reference evidence="7" key="1">
    <citation type="journal article" date="2018" name="Sci. Rep.">
        <title>Lignite coal burning seam in the remote Altai Mountains harbors a hydrogen-driven thermophilic microbial community.</title>
        <authorList>
            <person name="Kadnikov V.V."/>
            <person name="Mardanov A.V."/>
            <person name="Ivasenko D.A."/>
            <person name="Antsiferov D.V."/>
            <person name="Beletsky A.V."/>
            <person name="Karnachuk O.V."/>
            <person name="Ravin N.V."/>
        </authorList>
    </citation>
    <scope>NUCLEOTIDE SEQUENCE [LARGE SCALE GENOMIC DNA]</scope>
</reference>
<keyword evidence="5" id="KW-0699">rRNA-binding</keyword>
<keyword evidence="3 5" id="KW-0687">Ribonucleoprotein</keyword>
<gene>
    <name evidence="5" type="primary">rplJ</name>
    <name evidence="6" type="ORF">BSOLF_2409</name>
</gene>
<comment type="subunit">
    <text evidence="5">Part of the ribosomal stalk of the 50S ribosomal subunit. The N-terminus interacts with L11 and the large rRNA to form the base of the stalk. The C-terminus forms an elongated spine to which L12 dimers bind in a sequential fashion forming a multimeric L10(L12)X complex.</text>
</comment>
<dbReference type="GO" id="GO:0003735">
    <property type="term" value="F:structural constituent of ribosome"/>
    <property type="evidence" value="ECO:0007669"/>
    <property type="project" value="InterPro"/>
</dbReference>
<dbReference type="Gene3D" id="3.30.70.1730">
    <property type="match status" value="1"/>
</dbReference>
<evidence type="ECO:0000256" key="4">
    <source>
        <dbReference type="ARBA" id="ARBA00035202"/>
    </source>
</evidence>
<dbReference type="CDD" id="cd05797">
    <property type="entry name" value="Ribosomal_L10"/>
    <property type="match status" value="1"/>
</dbReference>
<dbReference type="InterPro" id="IPR043141">
    <property type="entry name" value="Ribosomal_uL10-like_sf"/>
</dbReference>
<dbReference type="InterPro" id="IPR022973">
    <property type="entry name" value="Ribosomal_uL10_bac"/>
</dbReference>
<dbReference type="PROSITE" id="PS01109">
    <property type="entry name" value="RIBOSOMAL_L10"/>
    <property type="match status" value="1"/>
</dbReference>
<organism evidence="6 7">
    <name type="scientific">Candidatus Carbonibacillus altaicus</name>
    <dbReference type="NCBI Taxonomy" id="2163959"/>
    <lineage>
        <taxon>Bacteria</taxon>
        <taxon>Bacillati</taxon>
        <taxon>Bacillota</taxon>
        <taxon>Bacilli</taxon>
        <taxon>Bacillales</taxon>
        <taxon>Candidatus Carbonibacillus</taxon>
    </lineage>
</organism>
<dbReference type="GO" id="GO:0006412">
    <property type="term" value="P:translation"/>
    <property type="evidence" value="ECO:0007669"/>
    <property type="project" value="UniProtKB-UniRule"/>
</dbReference>
<dbReference type="EMBL" id="PEBX01000015">
    <property type="protein sequence ID" value="PTQ57007.1"/>
    <property type="molecule type" value="Genomic_DNA"/>
</dbReference>
<dbReference type="GO" id="GO:0015934">
    <property type="term" value="C:large ribosomal subunit"/>
    <property type="evidence" value="ECO:0007669"/>
    <property type="project" value="InterPro"/>
</dbReference>
<evidence type="ECO:0000313" key="6">
    <source>
        <dbReference type="EMBL" id="PTQ57007.1"/>
    </source>
</evidence>
<sequence length="181" mass="19819">MNQANREKKIRSVEEIRERLKTSASTVVTDYRGLTVAEMNELRRQLREAGVDFKVYKNTLARRAVEAEDAVALSAYLVGPTALAFSRQDAVAASKVLRQFAEAHPNLEIKAGWLDGKLIDAEGVKKLADMPSREVLLGMLLGVMQAPLRNMVTALSEVGGARRLATVLQAVAEQKEKGQAS</sequence>
<comment type="caution">
    <text evidence="6">The sequence shown here is derived from an EMBL/GenBank/DDBJ whole genome shotgun (WGS) entry which is preliminary data.</text>
</comment>
<dbReference type="PANTHER" id="PTHR11560">
    <property type="entry name" value="39S RIBOSOMAL PROTEIN L10, MITOCHONDRIAL"/>
    <property type="match status" value="1"/>
</dbReference>
<dbReference type="Proteomes" id="UP000244338">
    <property type="component" value="Unassembled WGS sequence"/>
</dbReference>
<accession>A0A2R6Y2U6</accession>
<dbReference type="Gene3D" id="6.10.250.290">
    <property type="match status" value="1"/>
</dbReference>
<dbReference type="InterPro" id="IPR047865">
    <property type="entry name" value="Ribosomal_uL10_bac_type"/>
</dbReference>
<dbReference type="HAMAP" id="MF_00362">
    <property type="entry name" value="Ribosomal_uL10"/>
    <property type="match status" value="1"/>
</dbReference>
<evidence type="ECO:0000256" key="2">
    <source>
        <dbReference type="ARBA" id="ARBA00022980"/>
    </source>
</evidence>
<dbReference type="GO" id="GO:0070180">
    <property type="term" value="F:large ribosomal subunit rRNA binding"/>
    <property type="evidence" value="ECO:0007669"/>
    <property type="project" value="UniProtKB-UniRule"/>
</dbReference>
<dbReference type="AlphaFoldDB" id="A0A2R6Y2U6"/>
<dbReference type="SUPFAM" id="SSF160369">
    <property type="entry name" value="Ribosomal protein L10-like"/>
    <property type="match status" value="1"/>
</dbReference>
<dbReference type="NCBIfam" id="NF000955">
    <property type="entry name" value="PRK00099.1-1"/>
    <property type="match status" value="1"/>
</dbReference>
<protein>
    <recommendedName>
        <fullName evidence="4 5">Large ribosomal subunit protein uL10</fullName>
    </recommendedName>
</protein>
<name>A0A2R6Y2U6_9BACL</name>
<proteinExistence type="inferred from homology"/>
<dbReference type="InterPro" id="IPR001790">
    <property type="entry name" value="Ribosomal_uL10"/>
</dbReference>
<evidence type="ECO:0000256" key="5">
    <source>
        <dbReference type="HAMAP-Rule" id="MF_00362"/>
    </source>
</evidence>
<comment type="function">
    <text evidence="5">Forms part of the ribosomal stalk, playing a central role in the interaction of the ribosome with GTP-bound translation factors.</text>
</comment>
<keyword evidence="5" id="KW-0694">RNA-binding</keyword>
<keyword evidence="2 5" id="KW-0689">Ribosomal protein</keyword>
<dbReference type="Pfam" id="PF00466">
    <property type="entry name" value="Ribosomal_L10"/>
    <property type="match status" value="1"/>
</dbReference>
<dbReference type="InterPro" id="IPR002363">
    <property type="entry name" value="Ribosomal_uL10_CS_bac"/>
</dbReference>
<evidence type="ECO:0000256" key="1">
    <source>
        <dbReference type="ARBA" id="ARBA00008889"/>
    </source>
</evidence>
<evidence type="ECO:0000256" key="3">
    <source>
        <dbReference type="ARBA" id="ARBA00023274"/>
    </source>
</evidence>
<comment type="similarity">
    <text evidence="1 5">Belongs to the universal ribosomal protein uL10 family.</text>
</comment>